<dbReference type="AlphaFoldDB" id="A0A0V8HJ96"/>
<evidence type="ECO:0000313" key="3">
    <source>
        <dbReference type="Proteomes" id="UP000181997"/>
    </source>
</evidence>
<dbReference type="PROSITE" id="PS51186">
    <property type="entry name" value="GNAT"/>
    <property type="match status" value="1"/>
</dbReference>
<name>A0A0V8HJ96_9BACI</name>
<dbReference type="Proteomes" id="UP000181997">
    <property type="component" value="Unassembled WGS sequence"/>
</dbReference>
<keyword evidence="2" id="KW-0808">Transferase</keyword>
<gene>
    <name evidence="2" type="ORF">GA0061094_2379</name>
</gene>
<dbReference type="OrthoDB" id="9773249at2"/>
<protein>
    <submittedName>
        <fullName evidence="2">Protein N-acetyltransferase, RimJ/RimL family</fullName>
    </submittedName>
</protein>
<organism evidence="2 3">
    <name type="scientific">[Bacillus] enclensis</name>
    <dbReference type="NCBI Taxonomy" id="1402860"/>
    <lineage>
        <taxon>Bacteria</taxon>
        <taxon>Bacillati</taxon>
        <taxon>Bacillota</taxon>
        <taxon>Bacilli</taxon>
        <taxon>Bacillales</taxon>
        <taxon>Bacillaceae</taxon>
        <taxon>Rossellomorea</taxon>
    </lineage>
</organism>
<dbReference type="InterPro" id="IPR016181">
    <property type="entry name" value="Acyl_CoA_acyltransferase"/>
</dbReference>
<dbReference type="GO" id="GO:0016747">
    <property type="term" value="F:acyltransferase activity, transferring groups other than amino-acyl groups"/>
    <property type="evidence" value="ECO:0007669"/>
    <property type="project" value="InterPro"/>
</dbReference>
<dbReference type="EMBL" id="FMAU01000002">
    <property type="protein sequence ID" value="SCC08518.1"/>
    <property type="molecule type" value="Genomic_DNA"/>
</dbReference>
<dbReference type="Pfam" id="PF00583">
    <property type="entry name" value="Acetyltransf_1"/>
    <property type="match status" value="1"/>
</dbReference>
<dbReference type="PANTHER" id="PTHR43072">
    <property type="entry name" value="N-ACETYLTRANSFERASE"/>
    <property type="match status" value="1"/>
</dbReference>
<evidence type="ECO:0000259" key="1">
    <source>
        <dbReference type="PROSITE" id="PS51186"/>
    </source>
</evidence>
<dbReference type="CDD" id="cd04301">
    <property type="entry name" value="NAT_SF"/>
    <property type="match status" value="1"/>
</dbReference>
<dbReference type="InterPro" id="IPR000182">
    <property type="entry name" value="GNAT_dom"/>
</dbReference>
<dbReference type="RefSeq" id="WP_058298538.1">
    <property type="nucleotide sequence ID" value="NZ_FMAU01000002.1"/>
</dbReference>
<dbReference type="Gene3D" id="3.40.630.30">
    <property type="match status" value="1"/>
</dbReference>
<feature type="domain" description="N-acetyltransferase" evidence="1">
    <location>
        <begin position="1"/>
        <end position="166"/>
    </location>
</feature>
<reference evidence="3" key="1">
    <citation type="submission" date="2016-08" db="EMBL/GenBank/DDBJ databases">
        <authorList>
            <person name="Varghese N."/>
            <person name="Submissions Spin"/>
        </authorList>
    </citation>
    <scope>NUCLEOTIDE SEQUENCE [LARGE SCALE GENOMIC DNA]</scope>
    <source>
        <strain evidence="3">SGD-1123</strain>
    </source>
</reference>
<proteinExistence type="predicted"/>
<dbReference type="PANTHER" id="PTHR43072:SF52">
    <property type="entry name" value="GCN5-RELATED N-ACETYLTRANSFERASE"/>
    <property type="match status" value="1"/>
</dbReference>
<evidence type="ECO:0000313" key="2">
    <source>
        <dbReference type="EMBL" id="SCC08518.1"/>
    </source>
</evidence>
<sequence length="167" mass="19030">MNIRPVKKEEAEELLHLIMNVENQSEFMLMAPGERQMTLEKQTTMIEKVEKQENAVILIAEKEGVMIGYLFALGGSAQRKKHSAYLVAGILKEYRGQGAGTLLFQAVEEWAVIHGISRLELTAVTRNTPGIALYRKRGFEVEGTKRNSLLINGDFYDEYYMSKLLFR</sequence>
<accession>A0A0V8HJ96</accession>
<dbReference type="SUPFAM" id="SSF55729">
    <property type="entry name" value="Acyl-CoA N-acyltransferases (Nat)"/>
    <property type="match status" value="1"/>
</dbReference>
<keyword evidence="3" id="KW-1185">Reference proteome</keyword>